<feature type="transmembrane region" description="Helical" evidence="6">
    <location>
        <begin position="248"/>
        <end position="265"/>
    </location>
</feature>
<keyword evidence="4 6" id="KW-1133">Transmembrane helix</keyword>
<sequence>MHSRHHAAFTALLAAALFGATTPLAKTLLGTLSAFMVAGLFYLGSGLGLAVAILVRRVRRTEGAKQNQTRIQTAEIPWLAGAIAAGGVAGPALLMLGLSTTPAATSSLLLNLEGVLTAVIAWVVFRENVDVQIFLGMVAIVSGGIVLSWQPGDAGVSPGALLIVAACLAWAVDNNLTRKVSANDAMIIACLKGLVAGCVNLCIALLLGAHLPSVGRAAAAMLTGFAGYGVSLVLFVVALRNLGTARTGAYFSVAPIFGVGLSLVLWPEWPPLPFCIAAALMALGIWLHIRERHEHLHTHEVLAHNHRHRHDEHHQHTHDFEWDGKEPHTHPHRHAPLTHAHAHFPDIHHRHIH</sequence>
<keyword evidence="5 6" id="KW-0472">Membrane</keyword>
<proteinExistence type="predicted"/>
<feature type="transmembrane region" description="Helical" evidence="6">
    <location>
        <begin position="35"/>
        <end position="55"/>
    </location>
</feature>
<protein>
    <submittedName>
        <fullName evidence="8">Membrane protein</fullName>
    </submittedName>
</protein>
<evidence type="ECO:0000256" key="1">
    <source>
        <dbReference type="ARBA" id="ARBA00004651"/>
    </source>
</evidence>
<dbReference type="InterPro" id="IPR051258">
    <property type="entry name" value="Diverse_Substrate_Transporter"/>
</dbReference>
<feature type="transmembrane region" description="Helical" evidence="6">
    <location>
        <begin position="217"/>
        <end position="239"/>
    </location>
</feature>
<dbReference type="OrthoDB" id="9794287at2"/>
<evidence type="ECO:0000256" key="3">
    <source>
        <dbReference type="ARBA" id="ARBA00022692"/>
    </source>
</evidence>
<reference evidence="8" key="1">
    <citation type="submission" date="2016-01" db="EMBL/GenBank/DDBJ databases">
        <authorList>
            <person name="Peeters C."/>
        </authorList>
    </citation>
    <scope>NUCLEOTIDE SEQUENCE [LARGE SCALE GENOMIC DNA]</scope>
    <source>
        <strain evidence="8">LMG 22937</strain>
    </source>
</reference>
<dbReference type="Pfam" id="PF00892">
    <property type="entry name" value="EamA"/>
    <property type="match status" value="2"/>
</dbReference>
<gene>
    <name evidence="8" type="ORF">AWB67_07209</name>
</gene>
<dbReference type="PANTHER" id="PTHR42920">
    <property type="entry name" value="OS03G0707200 PROTEIN-RELATED"/>
    <property type="match status" value="1"/>
</dbReference>
<feature type="transmembrane region" description="Helical" evidence="6">
    <location>
        <begin position="76"/>
        <end position="98"/>
    </location>
</feature>
<dbReference type="InterPro" id="IPR000620">
    <property type="entry name" value="EamA_dom"/>
</dbReference>
<evidence type="ECO:0000256" key="2">
    <source>
        <dbReference type="ARBA" id="ARBA00022475"/>
    </source>
</evidence>
<dbReference type="RefSeq" id="WP_087660635.1">
    <property type="nucleotide sequence ID" value="NZ_FCOL02000245.1"/>
</dbReference>
<dbReference type="GO" id="GO:0005886">
    <property type="term" value="C:plasma membrane"/>
    <property type="evidence" value="ECO:0007669"/>
    <property type="project" value="UniProtKB-SubCell"/>
</dbReference>
<dbReference type="PANTHER" id="PTHR42920:SF11">
    <property type="entry name" value="INNER MEMBRANE PROTEIN YTFF"/>
    <property type="match status" value="1"/>
</dbReference>
<feature type="domain" description="EamA" evidence="7">
    <location>
        <begin position="8"/>
        <end position="148"/>
    </location>
</feature>
<name>A0A158KZD9_9BURK</name>
<dbReference type="EMBL" id="FCOL02000245">
    <property type="protein sequence ID" value="SAL86484.1"/>
    <property type="molecule type" value="Genomic_DNA"/>
</dbReference>
<feature type="transmembrane region" description="Helical" evidence="6">
    <location>
        <begin position="155"/>
        <end position="173"/>
    </location>
</feature>
<evidence type="ECO:0000256" key="6">
    <source>
        <dbReference type="SAM" id="Phobius"/>
    </source>
</evidence>
<feature type="transmembrane region" description="Helical" evidence="6">
    <location>
        <begin position="104"/>
        <end position="124"/>
    </location>
</feature>
<dbReference type="InterPro" id="IPR037185">
    <property type="entry name" value="EmrE-like"/>
</dbReference>
<organism evidence="8 9">
    <name type="scientific">Caballeronia terrestris</name>
    <dbReference type="NCBI Taxonomy" id="1226301"/>
    <lineage>
        <taxon>Bacteria</taxon>
        <taxon>Pseudomonadati</taxon>
        <taxon>Pseudomonadota</taxon>
        <taxon>Betaproteobacteria</taxon>
        <taxon>Burkholderiales</taxon>
        <taxon>Burkholderiaceae</taxon>
        <taxon>Caballeronia</taxon>
    </lineage>
</organism>
<dbReference type="Proteomes" id="UP000054925">
    <property type="component" value="Unassembled WGS sequence"/>
</dbReference>
<comment type="caution">
    <text evidence="8">The sequence shown here is derived from an EMBL/GenBank/DDBJ whole genome shotgun (WGS) entry which is preliminary data.</text>
</comment>
<feature type="transmembrane region" description="Helical" evidence="6">
    <location>
        <begin position="271"/>
        <end position="289"/>
    </location>
</feature>
<feature type="transmembrane region" description="Helical" evidence="6">
    <location>
        <begin position="131"/>
        <end position="149"/>
    </location>
</feature>
<keyword evidence="2" id="KW-1003">Cell membrane</keyword>
<comment type="subcellular location">
    <subcellularLocation>
        <location evidence="1">Cell membrane</location>
        <topology evidence="1">Multi-pass membrane protein</topology>
    </subcellularLocation>
</comment>
<feature type="domain" description="EamA" evidence="7">
    <location>
        <begin position="158"/>
        <end position="287"/>
    </location>
</feature>
<dbReference type="AlphaFoldDB" id="A0A158KZD9"/>
<evidence type="ECO:0000313" key="8">
    <source>
        <dbReference type="EMBL" id="SAL86484.1"/>
    </source>
</evidence>
<evidence type="ECO:0000256" key="5">
    <source>
        <dbReference type="ARBA" id="ARBA00023136"/>
    </source>
</evidence>
<evidence type="ECO:0000259" key="7">
    <source>
        <dbReference type="Pfam" id="PF00892"/>
    </source>
</evidence>
<keyword evidence="9" id="KW-1185">Reference proteome</keyword>
<feature type="transmembrane region" description="Helical" evidence="6">
    <location>
        <begin position="185"/>
        <end position="211"/>
    </location>
</feature>
<dbReference type="SUPFAM" id="SSF103481">
    <property type="entry name" value="Multidrug resistance efflux transporter EmrE"/>
    <property type="match status" value="2"/>
</dbReference>
<keyword evidence="3 6" id="KW-0812">Transmembrane</keyword>
<evidence type="ECO:0000256" key="4">
    <source>
        <dbReference type="ARBA" id="ARBA00022989"/>
    </source>
</evidence>
<accession>A0A158KZD9</accession>
<evidence type="ECO:0000313" key="9">
    <source>
        <dbReference type="Proteomes" id="UP000054925"/>
    </source>
</evidence>